<dbReference type="RefSeq" id="WP_350345033.1">
    <property type="nucleotide sequence ID" value="NZ_CP158367.1"/>
</dbReference>
<dbReference type="GO" id="GO:0016887">
    <property type="term" value="F:ATP hydrolysis activity"/>
    <property type="evidence" value="ECO:0007669"/>
    <property type="project" value="InterPro"/>
</dbReference>
<feature type="coiled-coil region" evidence="4">
    <location>
        <begin position="172"/>
        <end position="209"/>
    </location>
</feature>
<evidence type="ECO:0000256" key="2">
    <source>
        <dbReference type="ARBA" id="ARBA00011322"/>
    </source>
</evidence>
<dbReference type="EMBL" id="CP158367">
    <property type="protein sequence ID" value="XBX76299.1"/>
    <property type="molecule type" value="Genomic_DNA"/>
</dbReference>
<dbReference type="InterPro" id="IPR038729">
    <property type="entry name" value="Rad50/SbcC_AAA"/>
</dbReference>
<evidence type="ECO:0000313" key="6">
    <source>
        <dbReference type="EMBL" id="XBX76299.1"/>
    </source>
</evidence>
<dbReference type="AlphaFoldDB" id="A0AAU7VQV3"/>
<dbReference type="GO" id="GO:0006302">
    <property type="term" value="P:double-strand break repair"/>
    <property type="evidence" value="ECO:0007669"/>
    <property type="project" value="InterPro"/>
</dbReference>
<dbReference type="PANTHER" id="PTHR32114">
    <property type="entry name" value="ABC TRANSPORTER ABCH.3"/>
    <property type="match status" value="1"/>
</dbReference>
<dbReference type="PANTHER" id="PTHR32114:SF2">
    <property type="entry name" value="ABC TRANSPORTER ABCH.3"/>
    <property type="match status" value="1"/>
</dbReference>
<evidence type="ECO:0000259" key="5">
    <source>
        <dbReference type="Pfam" id="PF13476"/>
    </source>
</evidence>
<feature type="domain" description="Rad50/SbcC-type AAA" evidence="5">
    <location>
        <begin position="6"/>
        <end position="291"/>
    </location>
</feature>
<dbReference type="Pfam" id="PF13476">
    <property type="entry name" value="AAA_23"/>
    <property type="match status" value="1"/>
</dbReference>
<dbReference type="InterPro" id="IPR027417">
    <property type="entry name" value="P-loop_NTPase"/>
</dbReference>
<name>A0AAU7VQV3_9FIRM</name>
<protein>
    <recommendedName>
        <fullName evidence="3">Nuclease SbcCD subunit C</fullName>
    </recommendedName>
</protein>
<comment type="subunit">
    <text evidence="2">Heterodimer of SbcC and SbcD.</text>
</comment>
<organism evidence="6">
    <name type="scientific">Proteinivorax tanatarense</name>
    <dbReference type="NCBI Taxonomy" id="1260629"/>
    <lineage>
        <taxon>Bacteria</taxon>
        <taxon>Bacillati</taxon>
        <taxon>Bacillota</taxon>
        <taxon>Clostridia</taxon>
        <taxon>Eubacteriales</taxon>
        <taxon>Proteinivoracaceae</taxon>
        <taxon>Proteinivorax</taxon>
    </lineage>
</organism>
<reference evidence="6" key="1">
    <citation type="journal article" date="2013" name="Extremophiles">
        <title>Proteinivorax tanatarense gen. nov., sp. nov., an anaerobic, haloalkaliphilic, proteolytic bacterium isolated from a decaying algal bloom, and proposal of Proteinivoraceae fam. nov.</title>
        <authorList>
            <person name="Kevbrin V."/>
            <person name="Boltyanskaya Y."/>
            <person name="Zhilina T."/>
            <person name="Kolganova T."/>
            <person name="Lavrentjeva E."/>
            <person name="Kuznetsov B."/>
        </authorList>
    </citation>
    <scope>NUCLEOTIDE SEQUENCE</scope>
    <source>
        <strain evidence="6">Z-910T</strain>
    </source>
</reference>
<reference evidence="6" key="2">
    <citation type="submission" date="2024-06" db="EMBL/GenBank/DDBJ databases">
        <authorList>
            <person name="Petrova K.O."/>
            <person name="Toshchakov S.V."/>
            <person name="Boltjanskaja Y.V."/>
            <person name="Kevbrin V."/>
        </authorList>
    </citation>
    <scope>NUCLEOTIDE SEQUENCE</scope>
    <source>
        <strain evidence="6">Z-910T</strain>
    </source>
</reference>
<comment type="similarity">
    <text evidence="1">Belongs to the SMC family. SbcC subfamily.</text>
</comment>
<evidence type="ECO:0000256" key="1">
    <source>
        <dbReference type="ARBA" id="ARBA00006930"/>
    </source>
</evidence>
<dbReference type="Gene3D" id="3.40.50.300">
    <property type="entry name" value="P-loop containing nucleotide triphosphate hydrolases"/>
    <property type="match status" value="1"/>
</dbReference>
<keyword evidence="4" id="KW-0175">Coiled coil</keyword>
<proteinExistence type="inferred from homology"/>
<dbReference type="SUPFAM" id="SSF75712">
    <property type="entry name" value="Rad50 coiled-coil Zn hook"/>
    <property type="match status" value="1"/>
</dbReference>
<dbReference type="SUPFAM" id="SSF52540">
    <property type="entry name" value="P-loop containing nucleoside triphosphate hydrolases"/>
    <property type="match status" value="1"/>
</dbReference>
<accession>A0AAU7VQV3</accession>
<sequence>MAALESIHLINFQSHTNSVLKFHKGVNVITGPSDQGKSSIIRALRWVLYNQPKGGDIIHYGQSHCSVTVTLDDGTSVTRERRRNSNRYVIEKDGERNEYSSVSSEILKIVQGVLKITPVFLDKDQKPEINIARQLEPPFLLSGTGSLRAKAIGTIVGVHFIDAASRSVSGNIKELSSKLNYKDEELKNLNEQLTAYQELNNQKIKTEKANNAYLKVENKITKYINLKIKREKLYKINDEINALSLTLKQTKNIKPALELIEEVKSLQSRYILLKDISRKLNYTNQEIDKLNSLLQNTEFLNDGIKKIESADLKLEKLTSIIKSKSKLNNINKNLKACNIVLSNTSNLPASIEKISVIQTLNEKLTNYKRYHNQLSSINKDISLNINNRIDKGLESQLIHRINIIEDKIKKLDKLKDCMKNIRTIETRRKNGAKYISELNLKYNSLINKLNSKIENLNKCPICEQEIPQSHKHVLLDRWKGEM</sequence>
<evidence type="ECO:0000256" key="4">
    <source>
        <dbReference type="SAM" id="Coils"/>
    </source>
</evidence>
<gene>
    <name evidence="6" type="ORF">PRVXT_001484</name>
</gene>
<evidence type="ECO:0000256" key="3">
    <source>
        <dbReference type="ARBA" id="ARBA00013368"/>
    </source>
</evidence>